<feature type="transmembrane region" description="Helical" evidence="8">
    <location>
        <begin position="157"/>
        <end position="183"/>
    </location>
</feature>
<feature type="transmembrane region" description="Helical" evidence="8">
    <location>
        <begin position="74"/>
        <end position="95"/>
    </location>
</feature>
<accession>A0A918NKA5</accession>
<keyword evidence="11" id="KW-1185">Reference proteome</keyword>
<sequence length="494" mass="54689">MNTFDSPARKLALLLFGLLFIRLIVLFTAPWGLHGDEAQYWAWSQDLAYGYFSKPPMIAWVIAATTSVFGQAEWAVRLAAPFLHFATSMMIFLATRRFFDARVGFWAATTYALMPSVWLSSFIMSTDATLLICWAVALHGWACLRDGEGWGRVVQLGLALGFGLLSKYAMAFMVPVLVAAVLFDGPSRRALLGVKGFVIAGIAAALLAPNLMWNAANDFATISHTAENANLGRDLFNPEEVFQFWGDQLGVFGIIPFPLLLIALVSAFRGNLPKPARWLAALSALPLIAITLEALLSRANANWAVTAYVAGPILVALWATQSSKRLAWLKWGLVAQTAISLFVGGMAATERSVDAVGLTNSVKRLRAWPETTALIQARLAEDDYAFVVADNRLVFYDLYYYGAERDRLAGTKLAMWSLNASPSHHANLTQVLPDTDQPVLLISYHHNYDKYFREDFATLEALPPIKVDLGRGKIRDLKVWRGTGYRKTTREDRT</sequence>
<gene>
    <name evidence="10" type="ORF">GCM10011309_25530</name>
</gene>
<evidence type="ECO:0000256" key="5">
    <source>
        <dbReference type="ARBA" id="ARBA00022692"/>
    </source>
</evidence>
<dbReference type="Proteomes" id="UP000600865">
    <property type="component" value="Unassembled WGS sequence"/>
</dbReference>
<reference evidence="10 11" key="1">
    <citation type="journal article" date="2014" name="Int. J. Syst. Evol. Microbiol.">
        <title>Complete genome sequence of Corynebacterium casei LMG S-19264T (=DSM 44701T), isolated from a smear-ripened cheese.</title>
        <authorList>
            <consortium name="US DOE Joint Genome Institute (JGI-PGF)"/>
            <person name="Walter F."/>
            <person name="Albersmeier A."/>
            <person name="Kalinowski J."/>
            <person name="Ruckert C."/>
        </authorList>
    </citation>
    <scope>NUCLEOTIDE SEQUENCE [LARGE SCALE GENOMIC DNA]</scope>
    <source>
        <strain evidence="10 11">KCTC 23968</strain>
    </source>
</reference>
<evidence type="ECO:0000256" key="7">
    <source>
        <dbReference type="ARBA" id="ARBA00023136"/>
    </source>
</evidence>
<dbReference type="InterPro" id="IPR050297">
    <property type="entry name" value="LipidA_mod_glycosyltrf_83"/>
</dbReference>
<evidence type="ECO:0000256" key="1">
    <source>
        <dbReference type="ARBA" id="ARBA00004651"/>
    </source>
</evidence>
<keyword evidence="2" id="KW-1003">Cell membrane</keyword>
<comment type="caution">
    <text evidence="10">The sequence shown here is derived from an EMBL/GenBank/DDBJ whole genome shotgun (WGS) entry which is preliminary data.</text>
</comment>
<feature type="transmembrane region" description="Helical" evidence="8">
    <location>
        <begin position="12"/>
        <end position="33"/>
    </location>
</feature>
<evidence type="ECO:0000313" key="11">
    <source>
        <dbReference type="Proteomes" id="UP000600865"/>
    </source>
</evidence>
<dbReference type="GO" id="GO:0005886">
    <property type="term" value="C:plasma membrane"/>
    <property type="evidence" value="ECO:0007669"/>
    <property type="project" value="UniProtKB-SubCell"/>
</dbReference>
<name>A0A918NKA5_9PROT</name>
<dbReference type="EMBL" id="BMYV01000003">
    <property type="protein sequence ID" value="GGX74294.1"/>
    <property type="molecule type" value="Genomic_DNA"/>
</dbReference>
<keyword evidence="7 8" id="KW-0472">Membrane</keyword>
<evidence type="ECO:0000313" key="10">
    <source>
        <dbReference type="EMBL" id="GGX74294.1"/>
    </source>
</evidence>
<dbReference type="PANTHER" id="PTHR33908:SF11">
    <property type="entry name" value="MEMBRANE PROTEIN"/>
    <property type="match status" value="1"/>
</dbReference>
<protein>
    <recommendedName>
        <fullName evidence="9">Glycosyltransferase RgtA/B/C/D-like domain-containing protein</fullName>
    </recommendedName>
</protein>
<evidence type="ECO:0000256" key="4">
    <source>
        <dbReference type="ARBA" id="ARBA00022679"/>
    </source>
</evidence>
<feature type="transmembrane region" description="Helical" evidence="8">
    <location>
        <begin position="249"/>
        <end position="268"/>
    </location>
</feature>
<evidence type="ECO:0000256" key="2">
    <source>
        <dbReference type="ARBA" id="ARBA00022475"/>
    </source>
</evidence>
<feature type="domain" description="Glycosyltransferase RgtA/B/C/D-like" evidence="9">
    <location>
        <begin position="53"/>
        <end position="213"/>
    </location>
</feature>
<dbReference type="PANTHER" id="PTHR33908">
    <property type="entry name" value="MANNOSYLTRANSFERASE YKCB-RELATED"/>
    <property type="match status" value="1"/>
</dbReference>
<feature type="transmembrane region" description="Helical" evidence="8">
    <location>
        <begin position="301"/>
        <end position="319"/>
    </location>
</feature>
<evidence type="ECO:0000256" key="8">
    <source>
        <dbReference type="SAM" id="Phobius"/>
    </source>
</evidence>
<dbReference type="InterPro" id="IPR038731">
    <property type="entry name" value="RgtA/B/C-like"/>
</dbReference>
<organism evidence="10 11">
    <name type="scientific">Litorimonas cladophorae</name>
    <dbReference type="NCBI Taxonomy" id="1220491"/>
    <lineage>
        <taxon>Bacteria</taxon>
        <taxon>Pseudomonadati</taxon>
        <taxon>Pseudomonadota</taxon>
        <taxon>Alphaproteobacteria</taxon>
        <taxon>Maricaulales</taxon>
        <taxon>Robiginitomaculaceae</taxon>
    </lineage>
</organism>
<evidence type="ECO:0000259" key="9">
    <source>
        <dbReference type="Pfam" id="PF13231"/>
    </source>
</evidence>
<feature type="transmembrane region" description="Helical" evidence="8">
    <location>
        <begin position="190"/>
        <end position="208"/>
    </location>
</feature>
<comment type="subcellular location">
    <subcellularLocation>
        <location evidence="1">Cell membrane</location>
        <topology evidence="1">Multi-pass membrane protein</topology>
    </subcellularLocation>
</comment>
<dbReference type="AlphaFoldDB" id="A0A918NKA5"/>
<keyword evidence="4" id="KW-0808">Transferase</keyword>
<dbReference type="GO" id="GO:0016763">
    <property type="term" value="F:pentosyltransferase activity"/>
    <property type="evidence" value="ECO:0007669"/>
    <property type="project" value="TreeGrafter"/>
</dbReference>
<evidence type="ECO:0000256" key="3">
    <source>
        <dbReference type="ARBA" id="ARBA00022676"/>
    </source>
</evidence>
<keyword evidence="3" id="KW-0328">Glycosyltransferase</keyword>
<dbReference type="Pfam" id="PF13231">
    <property type="entry name" value="PMT_2"/>
    <property type="match status" value="1"/>
</dbReference>
<feature type="transmembrane region" description="Helical" evidence="8">
    <location>
        <begin position="275"/>
        <end position="295"/>
    </location>
</feature>
<feature type="transmembrane region" description="Helical" evidence="8">
    <location>
        <begin position="331"/>
        <end position="349"/>
    </location>
</feature>
<evidence type="ECO:0000256" key="6">
    <source>
        <dbReference type="ARBA" id="ARBA00022989"/>
    </source>
</evidence>
<dbReference type="GO" id="GO:0009103">
    <property type="term" value="P:lipopolysaccharide biosynthetic process"/>
    <property type="evidence" value="ECO:0007669"/>
    <property type="project" value="UniProtKB-ARBA"/>
</dbReference>
<dbReference type="RefSeq" id="WP_189586859.1">
    <property type="nucleotide sequence ID" value="NZ_BMYV01000003.1"/>
</dbReference>
<feature type="transmembrane region" description="Helical" evidence="8">
    <location>
        <begin position="116"/>
        <end position="137"/>
    </location>
</feature>
<keyword evidence="5 8" id="KW-0812">Transmembrane</keyword>
<proteinExistence type="predicted"/>
<keyword evidence="6 8" id="KW-1133">Transmembrane helix</keyword>